<keyword evidence="9" id="KW-1185">Reference proteome</keyword>
<dbReference type="Gene3D" id="1.10.1740.10">
    <property type="match status" value="1"/>
</dbReference>
<evidence type="ECO:0000313" key="9">
    <source>
        <dbReference type="Proteomes" id="UP001500457"/>
    </source>
</evidence>
<evidence type="ECO:0000256" key="2">
    <source>
        <dbReference type="ARBA" id="ARBA00011344"/>
    </source>
</evidence>
<comment type="subunit">
    <text evidence="2">Interacts transiently with the RNA polymerase catalytic core formed by RpoA, RpoB, RpoC and RpoZ (2 alpha, 1 beta, 1 beta' and 1 omega subunit) to form the RNA polymerase holoenzyme that can initiate transcription.</text>
</comment>
<evidence type="ECO:0000256" key="1">
    <source>
        <dbReference type="ARBA" id="ARBA00010641"/>
    </source>
</evidence>
<keyword evidence="4" id="KW-0731">Sigma factor</keyword>
<dbReference type="PANTHER" id="PTHR30173">
    <property type="entry name" value="SIGMA 19 FACTOR"/>
    <property type="match status" value="1"/>
</dbReference>
<protein>
    <submittedName>
        <fullName evidence="8">Sigma-70 family RNA polymerase sigma factor</fullName>
    </submittedName>
</protein>
<feature type="domain" description="RNA polymerase sigma-70 region 2" evidence="6">
    <location>
        <begin position="4"/>
        <end position="69"/>
    </location>
</feature>
<evidence type="ECO:0000256" key="5">
    <source>
        <dbReference type="ARBA" id="ARBA00023163"/>
    </source>
</evidence>
<dbReference type="Gene3D" id="3.10.450.50">
    <property type="match status" value="1"/>
</dbReference>
<dbReference type="Pfam" id="PF04542">
    <property type="entry name" value="Sigma70_r2"/>
    <property type="match status" value="1"/>
</dbReference>
<dbReference type="EMBL" id="BAABHQ010000001">
    <property type="protein sequence ID" value="GAA4861236.1"/>
    <property type="molecule type" value="Genomic_DNA"/>
</dbReference>
<dbReference type="InterPro" id="IPR013324">
    <property type="entry name" value="RNA_pol_sigma_r3/r4-like"/>
</dbReference>
<dbReference type="InterPro" id="IPR032710">
    <property type="entry name" value="NTF2-like_dom_sf"/>
</dbReference>
<organism evidence="8 9">
    <name type="scientific">Actinomycetospora straminea</name>
    <dbReference type="NCBI Taxonomy" id="663607"/>
    <lineage>
        <taxon>Bacteria</taxon>
        <taxon>Bacillati</taxon>
        <taxon>Actinomycetota</taxon>
        <taxon>Actinomycetes</taxon>
        <taxon>Pseudonocardiales</taxon>
        <taxon>Pseudonocardiaceae</taxon>
        <taxon>Actinomycetospora</taxon>
    </lineage>
</organism>
<sequence length="288" mass="30518">MDVVEEHRPHLLAVAYRLTGSRADAEDAVQDAWLRWDRLGADGQGAVRDVRAWLATTVSRLCLDRVRSAPARRERYVGPWLPEPLVTTGPDDVFDAVAAREDVRMAALLVLEHLSPDQRVAFVLHDGAGVGFDDVADVLGCTTTTARQHASRARRAVAAATAAGALPDPVPAAEQRRVLDAFLAALAEGDVPALVAVLHPDAELRTDGGGIVKAARRVVRGADRVARLLVALAEETGPELLAAVRPVTVNGEVGMLLPASPPMVGVLTVADGRAVGVHVVMTPEKLRA</sequence>
<dbReference type="NCBIfam" id="TIGR02937">
    <property type="entry name" value="sigma70-ECF"/>
    <property type="match status" value="1"/>
</dbReference>
<dbReference type="InterPro" id="IPR013249">
    <property type="entry name" value="RNA_pol_sigma70_r4_t2"/>
</dbReference>
<accession>A0ABP9DVH1</accession>
<proteinExistence type="inferred from homology"/>
<evidence type="ECO:0000259" key="6">
    <source>
        <dbReference type="Pfam" id="PF04542"/>
    </source>
</evidence>
<evidence type="ECO:0000256" key="3">
    <source>
        <dbReference type="ARBA" id="ARBA00023015"/>
    </source>
</evidence>
<dbReference type="InterPro" id="IPR007627">
    <property type="entry name" value="RNA_pol_sigma70_r2"/>
</dbReference>
<dbReference type="Proteomes" id="UP001500457">
    <property type="component" value="Unassembled WGS sequence"/>
</dbReference>
<comment type="caution">
    <text evidence="8">The sequence shown here is derived from an EMBL/GenBank/DDBJ whole genome shotgun (WGS) entry which is preliminary data.</text>
</comment>
<dbReference type="InterPro" id="IPR013325">
    <property type="entry name" value="RNA_pol_sigma_r2"/>
</dbReference>
<keyword evidence="3" id="KW-0805">Transcription regulation</keyword>
<dbReference type="SUPFAM" id="SSF88659">
    <property type="entry name" value="Sigma3 and sigma4 domains of RNA polymerase sigma factors"/>
    <property type="match status" value="1"/>
</dbReference>
<evidence type="ECO:0000256" key="4">
    <source>
        <dbReference type="ARBA" id="ARBA00023082"/>
    </source>
</evidence>
<gene>
    <name evidence="8" type="ORF">GCM10023203_05710</name>
</gene>
<evidence type="ECO:0000313" key="8">
    <source>
        <dbReference type="EMBL" id="GAA4861236.1"/>
    </source>
</evidence>
<reference evidence="9" key="1">
    <citation type="journal article" date="2019" name="Int. J. Syst. Evol. Microbiol.">
        <title>The Global Catalogue of Microorganisms (GCM) 10K type strain sequencing project: providing services to taxonomists for standard genome sequencing and annotation.</title>
        <authorList>
            <consortium name="The Broad Institute Genomics Platform"/>
            <consortium name="The Broad Institute Genome Sequencing Center for Infectious Disease"/>
            <person name="Wu L."/>
            <person name="Ma J."/>
        </authorList>
    </citation>
    <scope>NUCLEOTIDE SEQUENCE [LARGE SCALE GENOMIC DNA]</scope>
    <source>
        <strain evidence="9">JCM 17983</strain>
    </source>
</reference>
<dbReference type="InterPro" id="IPR036388">
    <property type="entry name" value="WH-like_DNA-bd_sf"/>
</dbReference>
<dbReference type="NCBIfam" id="NF007214">
    <property type="entry name" value="PRK09636.1"/>
    <property type="match status" value="1"/>
</dbReference>
<feature type="domain" description="RNA polymerase sigma factor 70 region 4 type 2" evidence="7">
    <location>
        <begin position="106"/>
        <end position="156"/>
    </location>
</feature>
<keyword evidence="5" id="KW-0804">Transcription</keyword>
<dbReference type="SUPFAM" id="SSF54427">
    <property type="entry name" value="NTF2-like"/>
    <property type="match status" value="1"/>
</dbReference>
<name>A0ABP9DVH1_9PSEU</name>
<evidence type="ECO:0000259" key="7">
    <source>
        <dbReference type="Pfam" id="PF08281"/>
    </source>
</evidence>
<dbReference type="InterPro" id="IPR052704">
    <property type="entry name" value="ECF_Sigma-70_Domain"/>
</dbReference>
<comment type="similarity">
    <text evidence="1">Belongs to the sigma-70 factor family. ECF subfamily.</text>
</comment>
<dbReference type="Gene3D" id="1.10.10.10">
    <property type="entry name" value="Winged helix-like DNA-binding domain superfamily/Winged helix DNA-binding domain"/>
    <property type="match status" value="1"/>
</dbReference>
<dbReference type="Pfam" id="PF08281">
    <property type="entry name" value="Sigma70_r4_2"/>
    <property type="match status" value="1"/>
</dbReference>
<dbReference type="SUPFAM" id="SSF88946">
    <property type="entry name" value="Sigma2 domain of RNA polymerase sigma factors"/>
    <property type="match status" value="1"/>
</dbReference>
<dbReference type="InterPro" id="IPR014284">
    <property type="entry name" value="RNA_pol_sigma-70_dom"/>
</dbReference>
<dbReference type="RefSeq" id="WP_274230900.1">
    <property type="nucleotide sequence ID" value="NZ_BAABHQ010000001.1"/>
</dbReference>
<dbReference type="PANTHER" id="PTHR30173:SF36">
    <property type="entry name" value="ECF RNA POLYMERASE SIGMA FACTOR SIGJ"/>
    <property type="match status" value="1"/>
</dbReference>